<accession>A0A7Y9H057</accession>
<protein>
    <submittedName>
        <fullName evidence="1">Aspartate/glutamate racemase</fullName>
    </submittedName>
</protein>
<evidence type="ECO:0000313" key="1">
    <source>
        <dbReference type="EMBL" id="NYE35370.1"/>
    </source>
</evidence>
<proteinExistence type="predicted"/>
<dbReference type="AlphaFoldDB" id="A0A7Y9H057"/>
<reference evidence="1 2" key="1">
    <citation type="submission" date="2020-07" db="EMBL/GenBank/DDBJ databases">
        <authorList>
            <person name="Partida-Martinez L."/>
            <person name="Huntemann M."/>
            <person name="Clum A."/>
            <person name="Wang J."/>
            <person name="Palaniappan K."/>
            <person name="Ritter S."/>
            <person name="Chen I.-M."/>
            <person name="Stamatis D."/>
            <person name="Reddy T."/>
            <person name="O'Malley R."/>
            <person name="Daum C."/>
            <person name="Shapiro N."/>
            <person name="Ivanova N."/>
            <person name="Kyrpides N."/>
            <person name="Woyke T."/>
        </authorList>
    </citation>
    <scope>NUCLEOTIDE SEQUENCE [LARGE SCALE GENOMIC DNA]</scope>
    <source>
        <strain evidence="1 2">AT2.17</strain>
    </source>
</reference>
<comment type="caution">
    <text evidence="1">The sequence shown here is derived from an EMBL/GenBank/DDBJ whole genome shotgun (WGS) entry which is preliminary data.</text>
</comment>
<gene>
    <name evidence="1" type="ORF">F4692_000474</name>
</gene>
<dbReference type="EMBL" id="JACCBW010000001">
    <property type="protein sequence ID" value="NYE35370.1"/>
    <property type="molecule type" value="Genomic_DNA"/>
</dbReference>
<dbReference type="Proteomes" id="UP000549911">
    <property type="component" value="Unassembled WGS sequence"/>
</dbReference>
<sequence>MSHSPVVAVIHATAASMEPVKAAFAETSPDVELWHLLDDRLVREANEAGGLTDELHGRMASLIDYALTTGADAVQLACSMYGPVAAAKDGDVPVVAADQAMFDRVVGLAPATVGVLATASSSADDTVARLGTVLRSGGLHSSVTSVVVDDAARATAAGDRDGALRALAEAAVSLAPTVDVVVLAQYSMSPALDAITVAMQQARITVPVLSPAHLAADKVSGLVNGAGGEVGDQP</sequence>
<keyword evidence="2" id="KW-1185">Reference proteome</keyword>
<reference evidence="1 2" key="2">
    <citation type="submission" date="2020-08" db="EMBL/GenBank/DDBJ databases">
        <title>The Agave Microbiome: Exploring the role of microbial communities in plant adaptations to desert environments.</title>
        <authorList>
            <person name="Partida-Martinez L.P."/>
        </authorList>
    </citation>
    <scope>NUCLEOTIDE SEQUENCE [LARGE SCALE GENOMIC DNA]</scope>
    <source>
        <strain evidence="1 2">AT2.17</strain>
    </source>
</reference>
<dbReference type="RefSeq" id="WP_179618033.1">
    <property type="nucleotide sequence ID" value="NZ_JACCBW010000001.1"/>
</dbReference>
<evidence type="ECO:0000313" key="2">
    <source>
        <dbReference type="Proteomes" id="UP000549911"/>
    </source>
</evidence>
<name>A0A7Y9H057_9ACTN</name>
<organism evidence="1 2">
    <name type="scientific">Nocardioides cavernae</name>
    <dbReference type="NCBI Taxonomy" id="1921566"/>
    <lineage>
        <taxon>Bacteria</taxon>
        <taxon>Bacillati</taxon>
        <taxon>Actinomycetota</taxon>
        <taxon>Actinomycetes</taxon>
        <taxon>Propionibacteriales</taxon>
        <taxon>Nocardioidaceae</taxon>
        <taxon>Nocardioides</taxon>
    </lineage>
</organism>